<dbReference type="STRING" id="1618408.UU23_C0003G0036"/>
<dbReference type="GO" id="GO:0003677">
    <property type="term" value="F:DNA binding"/>
    <property type="evidence" value="ECO:0007669"/>
    <property type="project" value="InterPro"/>
</dbReference>
<dbReference type="InterPro" id="IPR043519">
    <property type="entry name" value="NT_sf"/>
</dbReference>
<evidence type="ECO:0000259" key="3">
    <source>
        <dbReference type="SMART" id="SM00483"/>
    </source>
</evidence>
<gene>
    <name evidence="4" type="ORF">UU23_C0003G0036</name>
</gene>
<dbReference type="InterPro" id="IPR037160">
    <property type="entry name" value="DNA_Pol_thumb_sf"/>
</dbReference>
<organism evidence="4 5">
    <name type="scientific">Candidatus Curtissbacteria bacterium GW2011_GWA1_40_9</name>
    <dbReference type="NCBI Taxonomy" id="1618408"/>
    <lineage>
        <taxon>Bacteria</taxon>
        <taxon>Candidatus Curtissiibacteriota</taxon>
    </lineage>
</organism>
<comment type="caution">
    <text evidence="4">The sequence shown here is derived from an EMBL/GenBank/DDBJ whole genome shotgun (WGS) entry which is preliminary data.</text>
</comment>
<dbReference type="Pfam" id="PF14716">
    <property type="entry name" value="HHH_8"/>
    <property type="match status" value="1"/>
</dbReference>
<dbReference type="GO" id="GO:0008270">
    <property type="term" value="F:zinc ion binding"/>
    <property type="evidence" value="ECO:0007669"/>
    <property type="project" value="TreeGrafter"/>
</dbReference>
<dbReference type="Pfam" id="PF14791">
    <property type="entry name" value="DNA_pol_B_thumb"/>
    <property type="match status" value="1"/>
</dbReference>
<dbReference type="GO" id="GO:0005829">
    <property type="term" value="C:cytosol"/>
    <property type="evidence" value="ECO:0007669"/>
    <property type="project" value="TreeGrafter"/>
</dbReference>
<dbReference type="AlphaFoldDB" id="A0A0G0TME5"/>
<dbReference type="InterPro" id="IPR022311">
    <property type="entry name" value="PolX-like"/>
</dbReference>
<dbReference type="InterPro" id="IPR050243">
    <property type="entry name" value="PHP_phosphatase"/>
</dbReference>
<dbReference type="InterPro" id="IPR002054">
    <property type="entry name" value="DNA-dir_DNA_pol_X"/>
</dbReference>
<feature type="domain" description="DNA-directed DNA polymerase X" evidence="3">
    <location>
        <begin position="4"/>
        <end position="317"/>
    </location>
</feature>
<dbReference type="SMART" id="SM00483">
    <property type="entry name" value="POLXc"/>
    <property type="match status" value="1"/>
</dbReference>
<dbReference type="Gene3D" id="1.10.150.110">
    <property type="entry name" value="DNA polymerase beta, N-terminal domain-like"/>
    <property type="match status" value="1"/>
</dbReference>
<evidence type="ECO:0000313" key="4">
    <source>
        <dbReference type="EMBL" id="KKR78138.1"/>
    </source>
</evidence>
<dbReference type="CDD" id="cd07436">
    <property type="entry name" value="PHP_PolX"/>
    <property type="match status" value="1"/>
</dbReference>
<accession>A0A0G0TME5</accession>
<keyword evidence="2" id="KW-0548">Nucleotidyltransferase</keyword>
<dbReference type="CDD" id="cd00141">
    <property type="entry name" value="NT_POLXc"/>
    <property type="match status" value="1"/>
</dbReference>
<dbReference type="InterPro" id="IPR029398">
    <property type="entry name" value="PolB_thumb"/>
</dbReference>
<dbReference type="PIRSF" id="PIRSF005047">
    <property type="entry name" value="UCP005047_YshC"/>
    <property type="match status" value="1"/>
</dbReference>
<dbReference type="PANTHER" id="PTHR36928:SF1">
    <property type="entry name" value="PHOSPHATASE YCDX-RELATED"/>
    <property type="match status" value="1"/>
</dbReference>
<dbReference type="GO" id="GO:0042578">
    <property type="term" value="F:phosphoric ester hydrolase activity"/>
    <property type="evidence" value="ECO:0007669"/>
    <property type="project" value="TreeGrafter"/>
</dbReference>
<dbReference type="SUPFAM" id="SSF89550">
    <property type="entry name" value="PHP domain-like"/>
    <property type="match status" value="1"/>
</dbReference>
<proteinExistence type="predicted"/>
<dbReference type="InterPro" id="IPR027421">
    <property type="entry name" value="DNA_pol_lamdba_lyase_dom_sf"/>
</dbReference>
<dbReference type="Gene3D" id="3.20.20.140">
    <property type="entry name" value="Metal-dependent hydrolases"/>
    <property type="match status" value="1"/>
</dbReference>
<evidence type="ECO:0000256" key="1">
    <source>
        <dbReference type="ARBA" id="ARBA00022679"/>
    </source>
</evidence>
<dbReference type="Proteomes" id="UP000034292">
    <property type="component" value="Unassembled WGS sequence"/>
</dbReference>
<evidence type="ECO:0000256" key="2">
    <source>
        <dbReference type="ARBA" id="ARBA00022695"/>
    </source>
</evidence>
<dbReference type="NCBIfam" id="NF006375">
    <property type="entry name" value="PRK08609.1"/>
    <property type="match status" value="1"/>
</dbReference>
<keyword evidence="1" id="KW-0808">Transferase</keyword>
<reference evidence="4 5" key="1">
    <citation type="journal article" date="2015" name="Nature">
        <title>rRNA introns, odd ribosomes, and small enigmatic genomes across a large radiation of phyla.</title>
        <authorList>
            <person name="Brown C.T."/>
            <person name="Hug L.A."/>
            <person name="Thomas B.C."/>
            <person name="Sharon I."/>
            <person name="Castelle C.J."/>
            <person name="Singh A."/>
            <person name="Wilkins M.J."/>
            <person name="Williams K.H."/>
            <person name="Banfield J.F."/>
        </authorList>
    </citation>
    <scope>NUCLEOTIDE SEQUENCE [LARGE SCALE GENOMIC DNA]</scope>
</reference>
<protein>
    <submittedName>
        <fullName evidence="4">Polymerase beta family protein</fullName>
    </submittedName>
</protein>
<evidence type="ECO:0000313" key="5">
    <source>
        <dbReference type="Proteomes" id="UP000034292"/>
    </source>
</evidence>
<dbReference type="EMBL" id="LBZV01000003">
    <property type="protein sequence ID" value="KKR78138.1"/>
    <property type="molecule type" value="Genomic_DNA"/>
</dbReference>
<dbReference type="PANTHER" id="PTHR36928">
    <property type="entry name" value="PHOSPHATASE YCDX-RELATED"/>
    <property type="match status" value="1"/>
</dbReference>
<dbReference type="Gene3D" id="3.30.210.10">
    <property type="entry name" value="DNA polymerase, thumb domain"/>
    <property type="match status" value="1"/>
</dbReference>
<dbReference type="Gene3D" id="3.30.460.10">
    <property type="entry name" value="Beta Polymerase, domain 2"/>
    <property type="match status" value="1"/>
</dbReference>
<dbReference type="InterPro" id="IPR047967">
    <property type="entry name" value="PolX_PHP"/>
</dbReference>
<dbReference type="Gene3D" id="1.10.150.20">
    <property type="entry name" value="5' to 3' exonuclease, C-terminal subdomain"/>
    <property type="match status" value="1"/>
</dbReference>
<dbReference type="InterPro" id="IPR016195">
    <property type="entry name" value="Pol/histidinol_Pase-like"/>
</dbReference>
<dbReference type="SUPFAM" id="SSF47802">
    <property type="entry name" value="DNA polymerase beta, N-terminal domain-like"/>
    <property type="match status" value="1"/>
</dbReference>
<dbReference type="InterPro" id="IPR010996">
    <property type="entry name" value="HHH_MUS81"/>
</dbReference>
<name>A0A0G0TME5_9BACT</name>
<dbReference type="SUPFAM" id="SSF81301">
    <property type="entry name" value="Nucleotidyltransferase"/>
    <property type="match status" value="1"/>
</dbReference>
<dbReference type="GO" id="GO:0003887">
    <property type="term" value="F:DNA-directed DNA polymerase activity"/>
    <property type="evidence" value="ECO:0007669"/>
    <property type="project" value="InterPro"/>
</dbReference>
<sequence>MRFFSNKEIAKLLRDIAAAYSVKGGNHFKIIAYSQAADSVEHATSELKDIWEDGQLDTVPALGKNIQMYLGELFTNGSVKHFDDIKKGLPPAMFSFLNITGMGPKNAYKLASLLHLKNIDDLEKAAKLGKIRMLPSFGEKSEKEILKAIQEFKKTTVTRYPLPFAYSIAERVIAHMKTLDACQQVESLGSLRRMVATVGDIDIAVASNKPKDVINHFNKFREIARVLSSGEIASSILLQNGMQVDLKIQPPEAFGALLQHFTGSKYHNIKLREFALKSGKSLSEYGIRYKKKLHTFWDEKSLYNFLSLDYIEPELREDTGEIEAAHEHLLPKLINTNDIKGDLHIHSNYPVEPSHDFGKNNFETLIKRAKELKYQYMGLSDHSPSVSNHSSEQIIGLIEKRTIKIEQLKSSYNNIRILNLLEIDILTNGNLSVPEKGLSLLDGAIAGIHSSHTQSKTTITRRLLNAINSKKVKIISHPTGRLLLKRESYDADWGEVFKACARTNTFLEINAWPTRLDLPDSLVRKAKDYGVKFVINTDTHDLSHMDNMHFGISVARRGWLTKKDIVNSYTWLEFSHQFGVR</sequence>